<sequence length="96" mass="11072">MHLWPTKSLRDSFKISYLKNLQWNYQRMENDQQRSQSSSTQHKLLEDKDNNNNSNVDTPKPHQTGGVLTSICHDLLLLLSCCYCCFCCGGTCVEEK</sequence>
<dbReference type="EMBL" id="CASHSV030000513">
    <property type="protein sequence ID" value="CAJ2666159.1"/>
    <property type="molecule type" value="Genomic_DNA"/>
</dbReference>
<organism evidence="1 2">
    <name type="scientific">Trifolium pratense</name>
    <name type="common">Red clover</name>
    <dbReference type="NCBI Taxonomy" id="57577"/>
    <lineage>
        <taxon>Eukaryota</taxon>
        <taxon>Viridiplantae</taxon>
        <taxon>Streptophyta</taxon>
        <taxon>Embryophyta</taxon>
        <taxon>Tracheophyta</taxon>
        <taxon>Spermatophyta</taxon>
        <taxon>Magnoliopsida</taxon>
        <taxon>eudicotyledons</taxon>
        <taxon>Gunneridae</taxon>
        <taxon>Pentapetalae</taxon>
        <taxon>rosids</taxon>
        <taxon>fabids</taxon>
        <taxon>Fabales</taxon>
        <taxon>Fabaceae</taxon>
        <taxon>Papilionoideae</taxon>
        <taxon>50 kb inversion clade</taxon>
        <taxon>NPAAA clade</taxon>
        <taxon>Hologalegina</taxon>
        <taxon>IRL clade</taxon>
        <taxon>Trifolieae</taxon>
        <taxon>Trifolium</taxon>
    </lineage>
</organism>
<name>A0ACB0LCQ8_TRIPR</name>
<keyword evidence="2" id="KW-1185">Reference proteome</keyword>
<evidence type="ECO:0000313" key="1">
    <source>
        <dbReference type="EMBL" id="CAJ2666159.1"/>
    </source>
</evidence>
<gene>
    <name evidence="1" type="ORF">MILVUS5_LOCUS31003</name>
</gene>
<comment type="caution">
    <text evidence="1">The sequence shown here is derived from an EMBL/GenBank/DDBJ whole genome shotgun (WGS) entry which is preliminary data.</text>
</comment>
<evidence type="ECO:0000313" key="2">
    <source>
        <dbReference type="Proteomes" id="UP001177021"/>
    </source>
</evidence>
<reference evidence="1" key="1">
    <citation type="submission" date="2023-10" db="EMBL/GenBank/DDBJ databases">
        <authorList>
            <person name="Rodriguez Cubillos JULIANA M."/>
            <person name="De Vega J."/>
        </authorList>
    </citation>
    <scope>NUCLEOTIDE SEQUENCE</scope>
</reference>
<protein>
    <submittedName>
        <fullName evidence="1">Uncharacterized protein</fullName>
    </submittedName>
</protein>
<proteinExistence type="predicted"/>
<dbReference type="Proteomes" id="UP001177021">
    <property type="component" value="Unassembled WGS sequence"/>
</dbReference>
<accession>A0ACB0LCQ8</accession>